<keyword evidence="4 5" id="KW-0472">Membrane</keyword>
<sequence length="170" mass="19147">MIFTWGIIIILALGLISGYRSGFVTVVMSLLAYIIAWLLATVFSQKLAEILFSTFTSVNTSTVAMPRMLTGTVFFVLFSVCYTLVRHVGRDLNLITRLPLIHSVNALLGAATSFIVRYLLIFLILNILLLFPSQWVQQQYQVSSIAQSIVKKTPVMSKQLMKQWQAQQVK</sequence>
<dbReference type="AlphaFoldDB" id="A0A0R1LUI9"/>
<dbReference type="Proteomes" id="UP000051160">
    <property type="component" value="Unassembled WGS sequence"/>
</dbReference>
<comment type="subcellular location">
    <subcellularLocation>
        <location evidence="1">Membrane</location>
        <topology evidence="1">Multi-pass membrane protein</topology>
    </subcellularLocation>
</comment>
<feature type="transmembrane region" description="Helical" evidence="5">
    <location>
        <begin position="68"/>
        <end position="85"/>
    </location>
</feature>
<dbReference type="OrthoDB" id="2143375at2"/>
<dbReference type="GO" id="GO:0009403">
    <property type="term" value="P:toxin biosynthetic process"/>
    <property type="evidence" value="ECO:0007669"/>
    <property type="project" value="InterPro"/>
</dbReference>
<evidence type="ECO:0008006" key="8">
    <source>
        <dbReference type="Google" id="ProtNLM"/>
    </source>
</evidence>
<keyword evidence="7" id="KW-1185">Reference proteome</keyword>
<keyword evidence="3 5" id="KW-1133">Transmembrane helix</keyword>
<keyword evidence="2 5" id="KW-0812">Transmembrane</keyword>
<dbReference type="PANTHER" id="PTHR37306:SF1">
    <property type="entry name" value="COLICIN V PRODUCTION PROTEIN"/>
    <property type="match status" value="1"/>
</dbReference>
<dbReference type="PANTHER" id="PTHR37306">
    <property type="entry name" value="COLICIN V PRODUCTION PROTEIN"/>
    <property type="match status" value="1"/>
</dbReference>
<proteinExistence type="predicted"/>
<dbReference type="RefSeq" id="WP_056946498.1">
    <property type="nucleotide sequence ID" value="NZ_AZEE01000010.1"/>
</dbReference>
<dbReference type="STRING" id="1423776.FD04_GL002286"/>
<name>A0A0R1LUI9_9LACO</name>
<evidence type="ECO:0000256" key="5">
    <source>
        <dbReference type="SAM" id="Phobius"/>
    </source>
</evidence>
<dbReference type="Pfam" id="PF02674">
    <property type="entry name" value="Colicin_V"/>
    <property type="match status" value="1"/>
</dbReference>
<protein>
    <recommendedName>
        <fullName evidence="8">Colicin V production protein</fullName>
    </recommendedName>
</protein>
<gene>
    <name evidence="6" type="ORF">FD04_GL002286</name>
</gene>
<evidence type="ECO:0000256" key="1">
    <source>
        <dbReference type="ARBA" id="ARBA00004141"/>
    </source>
</evidence>
<dbReference type="GO" id="GO:0016020">
    <property type="term" value="C:membrane"/>
    <property type="evidence" value="ECO:0007669"/>
    <property type="project" value="UniProtKB-SubCell"/>
</dbReference>
<accession>A0A0R1LUI9</accession>
<feature type="transmembrane region" description="Helical" evidence="5">
    <location>
        <begin position="28"/>
        <end position="48"/>
    </location>
</feature>
<dbReference type="InterPro" id="IPR003825">
    <property type="entry name" value="Colicin-V_CvpA"/>
</dbReference>
<dbReference type="PATRIC" id="fig|1423776.4.peg.2315"/>
<comment type="caution">
    <text evidence="6">The sequence shown here is derived from an EMBL/GenBank/DDBJ whole genome shotgun (WGS) entry which is preliminary data.</text>
</comment>
<evidence type="ECO:0000313" key="7">
    <source>
        <dbReference type="Proteomes" id="UP000051160"/>
    </source>
</evidence>
<evidence type="ECO:0000256" key="4">
    <source>
        <dbReference type="ARBA" id="ARBA00023136"/>
    </source>
</evidence>
<feature type="transmembrane region" description="Helical" evidence="5">
    <location>
        <begin position="105"/>
        <end position="131"/>
    </location>
</feature>
<dbReference type="EMBL" id="AZEE01000010">
    <property type="protein sequence ID" value="KRK99468.1"/>
    <property type="molecule type" value="Genomic_DNA"/>
</dbReference>
<evidence type="ECO:0000256" key="3">
    <source>
        <dbReference type="ARBA" id="ARBA00022989"/>
    </source>
</evidence>
<reference evidence="6 7" key="1">
    <citation type="journal article" date="2015" name="Genome Announc.">
        <title>Expanding the biotechnology potential of lactobacilli through comparative genomics of 213 strains and associated genera.</title>
        <authorList>
            <person name="Sun Z."/>
            <person name="Harris H.M."/>
            <person name="McCann A."/>
            <person name="Guo C."/>
            <person name="Argimon S."/>
            <person name="Zhang W."/>
            <person name="Yang X."/>
            <person name="Jeffery I.B."/>
            <person name="Cooney J.C."/>
            <person name="Kagawa T.F."/>
            <person name="Liu W."/>
            <person name="Song Y."/>
            <person name="Salvetti E."/>
            <person name="Wrobel A."/>
            <person name="Rasinkangas P."/>
            <person name="Parkhill J."/>
            <person name="Rea M.C."/>
            <person name="O'Sullivan O."/>
            <person name="Ritari J."/>
            <person name="Douillard F.P."/>
            <person name="Paul Ross R."/>
            <person name="Yang R."/>
            <person name="Briner A.E."/>
            <person name="Felis G.E."/>
            <person name="de Vos W.M."/>
            <person name="Barrangou R."/>
            <person name="Klaenhammer T.R."/>
            <person name="Caufield P.W."/>
            <person name="Cui Y."/>
            <person name="Zhang H."/>
            <person name="O'Toole P.W."/>
        </authorList>
    </citation>
    <scope>NUCLEOTIDE SEQUENCE [LARGE SCALE GENOMIC DNA]</scope>
    <source>
        <strain evidence="6 7">DSM 19909</strain>
    </source>
</reference>
<evidence type="ECO:0000256" key="2">
    <source>
        <dbReference type="ARBA" id="ARBA00022692"/>
    </source>
</evidence>
<organism evidence="6 7">
    <name type="scientific">Secundilactobacillus odoratitofui DSM 19909 = JCM 15043</name>
    <dbReference type="NCBI Taxonomy" id="1423776"/>
    <lineage>
        <taxon>Bacteria</taxon>
        <taxon>Bacillati</taxon>
        <taxon>Bacillota</taxon>
        <taxon>Bacilli</taxon>
        <taxon>Lactobacillales</taxon>
        <taxon>Lactobacillaceae</taxon>
        <taxon>Secundilactobacillus</taxon>
    </lineage>
</organism>
<evidence type="ECO:0000313" key="6">
    <source>
        <dbReference type="EMBL" id="KRK99468.1"/>
    </source>
</evidence>